<protein>
    <submittedName>
        <fullName evidence="1">Uncharacterized protein</fullName>
    </submittedName>
</protein>
<reference evidence="2" key="2">
    <citation type="journal article" date="2013" name="PLoS Genet.">
        <title>Comparative genome structure, secondary metabolite, and effector coding capacity across Cochliobolus pathogens.</title>
        <authorList>
            <person name="Condon B.J."/>
            <person name="Leng Y."/>
            <person name="Wu D."/>
            <person name="Bushley K.E."/>
            <person name="Ohm R.A."/>
            <person name="Otillar R."/>
            <person name="Martin J."/>
            <person name="Schackwitz W."/>
            <person name="Grimwood J."/>
            <person name="MohdZainudin N."/>
            <person name="Xue C."/>
            <person name="Wang R."/>
            <person name="Manning V.A."/>
            <person name="Dhillon B."/>
            <person name="Tu Z.J."/>
            <person name="Steffenson B.J."/>
            <person name="Salamov A."/>
            <person name="Sun H."/>
            <person name="Lowry S."/>
            <person name="LaButti K."/>
            <person name="Han J."/>
            <person name="Copeland A."/>
            <person name="Lindquist E."/>
            <person name="Barry K."/>
            <person name="Schmutz J."/>
            <person name="Baker S.E."/>
            <person name="Ciuffetti L.M."/>
            <person name="Grigoriev I.V."/>
            <person name="Zhong S."/>
            <person name="Turgeon B.G."/>
        </authorList>
    </citation>
    <scope>NUCLEOTIDE SEQUENCE [LARGE SCALE GENOMIC DNA]</scope>
    <source>
        <strain evidence="2">C4 / ATCC 48331 / race T</strain>
    </source>
</reference>
<name>N4WLA2_COCH4</name>
<proteinExistence type="predicted"/>
<organism evidence="1 2">
    <name type="scientific">Cochliobolus heterostrophus (strain C4 / ATCC 48331 / race T)</name>
    <name type="common">Southern corn leaf blight fungus</name>
    <name type="synonym">Bipolaris maydis</name>
    <dbReference type="NCBI Taxonomy" id="665024"/>
    <lineage>
        <taxon>Eukaryota</taxon>
        <taxon>Fungi</taxon>
        <taxon>Dikarya</taxon>
        <taxon>Ascomycota</taxon>
        <taxon>Pezizomycotina</taxon>
        <taxon>Dothideomycetes</taxon>
        <taxon>Pleosporomycetidae</taxon>
        <taxon>Pleosporales</taxon>
        <taxon>Pleosporineae</taxon>
        <taxon>Pleosporaceae</taxon>
        <taxon>Bipolaris</taxon>
    </lineage>
</organism>
<reference evidence="1 2" key="1">
    <citation type="journal article" date="2012" name="PLoS Pathog.">
        <title>Diverse lifestyles and strategies of plant pathogenesis encoded in the genomes of eighteen Dothideomycetes fungi.</title>
        <authorList>
            <person name="Ohm R.A."/>
            <person name="Feau N."/>
            <person name="Henrissat B."/>
            <person name="Schoch C.L."/>
            <person name="Horwitz B.A."/>
            <person name="Barry K.W."/>
            <person name="Condon B.J."/>
            <person name="Copeland A.C."/>
            <person name="Dhillon B."/>
            <person name="Glaser F."/>
            <person name="Hesse C.N."/>
            <person name="Kosti I."/>
            <person name="LaButti K."/>
            <person name="Lindquist E.A."/>
            <person name="Lucas S."/>
            <person name="Salamov A.A."/>
            <person name="Bradshaw R.E."/>
            <person name="Ciuffetti L."/>
            <person name="Hamelin R.C."/>
            <person name="Kema G.H.J."/>
            <person name="Lawrence C."/>
            <person name="Scott J.A."/>
            <person name="Spatafora J.W."/>
            <person name="Turgeon B.G."/>
            <person name="de Wit P.J.G.M."/>
            <person name="Zhong S."/>
            <person name="Goodwin S.B."/>
            <person name="Grigoriev I.V."/>
        </authorList>
    </citation>
    <scope>NUCLEOTIDE SEQUENCE [LARGE SCALE GENOMIC DNA]</scope>
    <source>
        <strain evidence="2">C4 / ATCC 48331 / race T</strain>
    </source>
</reference>
<keyword evidence="2" id="KW-1185">Reference proteome</keyword>
<gene>
    <name evidence="1" type="ORF">COCC4DRAFT_34554</name>
</gene>
<evidence type="ECO:0000313" key="2">
    <source>
        <dbReference type="Proteomes" id="UP000012338"/>
    </source>
</evidence>
<accession>N4WLA2</accession>
<dbReference type="HOGENOM" id="CLU_2849533_0_0_1"/>
<dbReference type="Proteomes" id="UP000012338">
    <property type="component" value="Unassembled WGS sequence"/>
</dbReference>
<sequence length="65" mass="7156">MLLNTGGNVNSHIDDQGRFYSRALEIATMAGWDQIVRSLVDAGALLPESFIQGYPRAVARTSFTR</sequence>
<evidence type="ECO:0000313" key="1">
    <source>
        <dbReference type="EMBL" id="ENI00090.1"/>
    </source>
</evidence>
<dbReference type="AlphaFoldDB" id="N4WLA2"/>
<dbReference type="OrthoDB" id="4772757at2759"/>
<dbReference type="EMBL" id="KB733478">
    <property type="protein sequence ID" value="ENI00090.1"/>
    <property type="molecule type" value="Genomic_DNA"/>
</dbReference>